<evidence type="ECO:0000256" key="1">
    <source>
        <dbReference type="ARBA" id="ARBA00004651"/>
    </source>
</evidence>
<evidence type="ECO:0000313" key="10">
    <source>
        <dbReference type="Proteomes" id="UP001589838"/>
    </source>
</evidence>
<keyword evidence="6 7" id="KW-0472">Membrane</keyword>
<comment type="similarity">
    <text evidence="2">Belongs to the UPF0702 family.</text>
</comment>
<evidence type="ECO:0000256" key="6">
    <source>
        <dbReference type="ARBA" id="ARBA00023136"/>
    </source>
</evidence>
<dbReference type="PANTHER" id="PTHR34582:SF6">
    <property type="entry name" value="UPF0702 TRANSMEMBRANE PROTEIN YCAP"/>
    <property type="match status" value="1"/>
</dbReference>
<dbReference type="InterPro" id="IPR023090">
    <property type="entry name" value="UPF0702_alpha/beta_dom_sf"/>
</dbReference>
<name>A0ABV6KF54_9BACI</name>
<evidence type="ECO:0000259" key="8">
    <source>
        <dbReference type="Pfam" id="PF04239"/>
    </source>
</evidence>
<sequence length="242" mass="27423">MDLAKELVILFFRIITVLPLMIFVTIMMGRRSIAELPVFDFLVVITLGAVVGADLADPNIDHIHTGVAVILIGLFQIVVTKWKISNRTFGRLITFEPTIVIHNGVFLVKNLTKIRYSIDNILQMLRENDIFDVSHVELAIVEANGQLTIHKKTSKATVTLEDMGLTKSTDLSYPVVIEGKLYKEVLEQLHLSEDWLYQELSKLEINDIKSVFFASLTDQKQLHVSLKSNQVSIMKKLPPIFH</sequence>
<feature type="transmembrane region" description="Helical" evidence="7">
    <location>
        <begin position="6"/>
        <end position="26"/>
    </location>
</feature>
<dbReference type="Pfam" id="PF04239">
    <property type="entry name" value="DUF421"/>
    <property type="match status" value="1"/>
</dbReference>
<protein>
    <submittedName>
        <fullName evidence="9">DUF421 domain-containing protein</fullName>
    </submittedName>
</protein>
<gene>
    <name evidence="9" type="ORF">ACFFHM_15535</name>
</gene>
<proteinExistence type="inferred from homology"/>
<dbReference type="RefSeq" id="WP_335961765.1">
    <property type="nucleotide sequence ID" value="NZ_JAXBLX010000020.1"/>
</dbReference>
<evidence type="ECO:0000256" key="5">
    <source>
        <dbReference type="ARBA" id="ARBA00022989"/>
    </source>
</evidence>
<evidence type="ECO:0000256" key="2">
    <source>
        <dbReference type="ARBA" id="ARBA00006448"/>
    </source>
</evidence>
<comment type="subcellular location">
    <subcellularLocation>
        <location evidence="1">Cell membrane</location>
        <topology evidence="1">Multi-pass membrane protein</topology>
    </subcellularLocation>
</comment>
<keyword evidence="10" id="KW-1185">Reference proteome</keyword>
<keyword evidence="3" id="KW-1003">Cell membrane</keyword>
<evidence type="ECO:0000313" key="9">
    <source>
        <dbReference type="EMBL" id="MFC0471869.1"/>
    </source>
</evidence>
<dbReference type="EMBL" id="JBHLUX010000037">
    <property type="protein sequence ID" value="MFC0471869.1"/>
    <property type="molecule type" value="Genomic_DNA"/>
</dbReference>
<dbReference type="Proteomes" id="UP001589838">
    <property type="component" value="Unassembled WGS sequence"/>
</dbReference>
<dbReference type="Gene3D" id="3.30.240.20">
    <property type="entry name" value="bsu07140 like domains"/>
    <property type="match status" value="2"/>
</dbReference>
<feature type="transmembrane region" description="Helical" evidence="7">
    <location>
        <begin position="62"/>
        <end position="82"/>
    </location>
</feature>
<evidence type="ECO:0000256" key="7">
    <source>
        <dbReference type="SAM" id="Phobius"/>
    </source>
</evidence>
<feature type="domain" description="YetF C-terminal" evidence="8">
    <location>
        <begin position="86"/>
        <end position="216"/>
    </location>
</feature>
<organism evidence="9 10">
    <name type="scientific">Halalkalibacter kiskunsagensis</name>
    <dbReference type="NCBI Taxonomy" id="1548599"/>
    <lineage>
        <taxon>Bacteria</taxon>
        <taxon>Bacillati</taxon>
        <taxon>Bacillota</taxon>
        <taxon>Bacilli</taxon>
        <taxon>Bacillales</taxon>
        <taxon>Bacillaceae</taxon>
        <taxon>Halalkalibacter</taxon>
    </lineage>
</organism>
<keyword evidence="5 7" id="KW-1133">Transmembrane helix</keyword>
<dbReference type="PANTHER" id="PTHR34582">
    <property type="entry name" value="UPF0702 TRANSMEMBRANE PROTEIN YCAP"/>
    <property type="match status" value="1"/>
</dbReference>
<dbReference type="InterPro" id="IPR007353">
    <property type="entry name" value="DUF421"/>
</dbReference>
<evidence type="ECO:0000256" key="3">
    <source>
        <dbReference type="ARBA" id="ARBA00022475"/>
    </source>
</evidence>
<evidence type="ECO:0000256" key="4">
    <source>
        <dbReference type="ARBA" id="ARBA00022692"/>
    </source>
</evidence>
<reference evidence="9 10" key="1">
    <citation type="submission" date="2024-09" db="EMBL/GenBank/DDBJ databases">
        <authorList>
            <person name="Sun Q."/>
            <person name="Mori K."/>
        </authorList>
    </citation>
    <scope>NUCLEOTIDE SEQUENCE [LARGE SCALE GENOMIC DNA]</scope>
    <source>
        <strain evidence="9 10">NCAIM B.02610</strain>
    </source>
</reference>
<comment type="caution">
    <text evidence="9">The sequence shown here is derived from an EMBL/GenBank/DDBJ whole genome shotgun (WGS) entry which is preliminary data.</text>
</comment>
<accession>A0ABV6KF54</accession>
<keyword evidence="4 7" id="KW-0812">Transmembrane</keyword>